<keyword evidence="3" id="KW-1185">Reference proteome</keyword>
<evidence type="ECO:0000256" key="1">
    <source>
        <dbReference type="SAM" id="MobiDB-lite"/>
    </source>
</evidence>
<feature type="compositionally biased region" description="Pro residues" evidence="1">
    <location>
        <begin position="25"/>
        <end position="45"/>
    </location>
</feature>
<proteinExistence type="predicted"/>
<dbReference type="SUPFAM" id="SSF56300">
    <property type="entry name" value="Metallo-dependent phosphatases"/>
    <property type="match status" value="1"/>
</dbReference>
<feature type="compositionally biased region" description="Basic and acidic residues" evidence="1">
    <location>
        <begin position="108"/>
        <end position="117"/>
    </location>
</feature>
<feature type="compositionally biased region" description="Polar residues" evidence="1">
    <location>
        <begin position="120"/>
        <end position="133"/>
    </location>
</feature>
<feature type="region of interest" description="Disordered" evidence="1">
    <location>
        <begin position="1"/>
        <end position="81"/>
    </location>
</feature>
<feature type="region of interest" description="Disordered" evidence="1">
    <location>
        <begin position="108"/>
        <end position="137"/>
    </location>
</feature>
<organism evidence="2 3">
    <name type="scientific">Cylindrotheca closterium</name>
    <dbReference type="NCBI Taxonomy" id="2856"/>
    <lineage>
        <taxon>Eukaryota</taxon>
        <taxon>Sar</taxon>
        <taxon>Stramenopiles</taxon>
        <taxon>Ochrophyta</taxon>
        <taxon>Bacillariophyta</taxon>
        <taxon>Bacillariophyceae</taxon>
        <taxon>Bacillariophycidae</taxon>
        <taxon>Bacillariales</taxon>
        <taxon>Bacillariaceae</taxon>
        <taxon>Cylindrotheca</taxon>
    </lineage>
</organism>
<sequence>MSFSSFSTHPEDEKTLAENAQSSPSIPPPSPPEPPSPNPPPPPPQLLNVPDLPSNQPDNDNAMDYPPGSPSGPLDGQSLILMGDDNTISSINTDYHTLQMRAQDIENHNDGYREPEHPTGSPQKSQQYQSRSPNPEMARLPQTVDMKTTSQNKEQPKQQRQQQDDEGSCLPQWLVDAPFWLKLVIVTSTALLLGAMVLIGVAASLEVQSRENEAQNNAAVSPPSLAPGNFFPTQPDLEPTNIPLTAEPTSSPLEDMPPWQPYNTSTSVQFFVAGGRFAGDELANLPAELSNLPNIDGNTVLFHLGDWNSPSLTRCEESAYSDIATLFANSSLPVYFVVGDNEFNDCPDPREAFEFWDQYLLDFETRHWPAPSVWNIARSEDYPENFGYLHRNVLVLGINLVGGVVHDNREWERRHAANLEWINTNYFENEARFDTMVVLAHADPEILANESFFLSFFRLVRDVYTEKQVVFIHRNLGSDAWGLETGYDGIPNLMVAVVEGTVWPPMLVTIDTTAGILEIDQRQWYQEYKTGGLA</sequence>
<protein>
    <recommendedName>
        <fullName evidence="4">Calcineurin-like phosphoesterase domain-containing protein</fullName>
    </recommendedName>
</protein>
<name>A0AAD2PXY1_9STRA</name>
<comment type="caution">
    <text evidence="2">The sequence shown here is derived from an EMBL/GenBank/DDBJ whole genome shotgun (WGS) entry which is preliminary data.</text>
</comment>
<dbReference type="InterPro" id="IPR029052">
    <property type="entry name" value="Metallo-depent_PP-like"/>
</dbReference>
<accession>A0AAD2PXY1</accession>
<dbReference type="EMBL" id="CAKOGP040002413">
    <property type="protein sequence ID" value="CAJ1968896.1"/>
    <property type="molecule type" value="Genomic_DNA"/>
</dbReference>
<dbReference type="Proteomes" id="UP001295423">
    <property type="component" value="Unassembled WGS sequence"/>
</dbReference>
<evidence type="ECO:0000313" key="2">
    <source>
        <dbReference type="EMBL" id="CAJ1968896.1"/>
    </source>
</evidence>
<dbReference type="AlphaFoldDB" id="A0AAD2PXY1"/>
<evidence type="ECO:0008006" key="4">
    <source>
        <dbReference type="Google" id="ProtNLM"/>
    </source>
</evidence>
<evidence type="ECO:0000313" key="3">
    <source>
        <dbReference type="Proteomes" id="UP001295423"/>
    </source>
</evidence>
<gene>
    <name evidence="2" type="ORF">CYCCA115_LOCUS23449</name>
</gene>
<reference evidence="2" key="1">
    <citation type="submission" date="2023-08" db="EMBL/GenBank/DDBJ databases">
        <authorList>
            <person name="Audoor S."/>
            <person name="Bilcke G."/>
        </authorList>
    </citation>
    <scope>NUCLEOTIDE SEQUENCE</scope>
</reference>